<dbReference type="PANTHER" id="PTHR43133">
    <property type="entry name" value="RNA POLYMERASE ECF-TYPE SIGMA FACTO"/>
    <property type="match status" value="1"/>
</dbReference>
<dbReference type="GO" id="GO:0016987">
    <property type="term" value="F:sigma factor activity"/>
    <property type="evidence" value="ECO:0007669"/>
    <property type="project" value="UniProtKB-KW"/>
</dbReference>
<name>A0A5M6CHD0_9BACT</name>
<dbReference type="AlphaFoldDB" id="A0A5M6CHD0"/>
<keyword evidence="4" id="KW-0804">Transcription</keyword>
<dbReference type="GO" id="GO:0003677">
    <property type="term" value="F:DNA binding"/>
    <property type="evidence" value="ECO:0007669"/>
    <property type="project" value="UniProtKB-KW"/>
</dbReference>
<feature type="domain" description="RNA polymerase sigma-70 region 2" evidence="5">
    <location>
        <begin position="30"/>
        <end position="89"/>
    </location>
</feature>
<gene>
    <name evidence="6" type="ORF">F0919_08190</name>
</gene>
<evidence type="ECO:0000256" key="2">
    <source>
        <dbReference type="ARBA" id="ARBA00023082"/>
    </source>
</evidence>
<keyword evidence="7" id="KW-1185">Reference proteome</keyword>
<evidence type="ECO:0000313" key="6">
    <source>
        <dbReference type="EMBL" id="KAA5534591.1"/>
    </source>
</evidence>
<evidence type="ECO:0000259" key="5">
    <source>
        <dbReference type="Pfam" id="PF04542"/>
    </source>
</evidence>
<dbReference type="SUPFAM" id="SSF88946">
    <property type="entry name" value="Sigma2 domain of RNA polymerase sigma factors"/>
    <property type="match status" value="1"/>
</dbReference>
<evidence type="ECO:0000256" key="4">
    <source>
        <dbReference type="ARBA" id="ARBA00023163"/>
    </source>
</evidence>
<keyword evidence="3" id="KW-0238">DNA-binding</keyword>
<organism evidence="6 7">
    <name type="scientific">Taibaiella lutea</name>
    <dbReference type="NCBI Taxonomy" id="2608001"/>
    <lineage>
        <taxon>Bacteria</taxon>
        <taxon>Pseudomonadati</taxon>
        <taxon>Bacteroidota</taxon>
        <taxon>Chitinophagia</taxon>
        <taxon>Chitinophagales</taxon>
        <taxon>Chitinophagaceae</taxon>
        <taxon>Taibaiella</taxon>
    </lineage>
</organism>
<dbReference type="Gene3D" id="1.10.1740.10">
    <property type="match status" value="1"/>
</dbReference>
<proteinExistence type="predicted"/>
<protein>
    <recommendedName>
        <fullName evidence="5">RNA polymerase sigma-70 region 2 domain-containing protein</fullName>
    </recommendedName>
</protein>
<dbReference type="RefSeq" id="WP_150032271.1">
    <property type="nucleotide sequence ID" value="NZ_VWSH01000002.1"/>
</dbReference>
<keyword evidence="2" id="KW-0731">Sigma factor</keyword>
<dbReference type="EMBL" id="VWSH01000002">
    <property type="protein sequence ID" value="KAA5534591.1"/>
    <property type="molecule type" value="Genomic_DNA"/>
</dbReference>
<dbReference type="GO" id="GO:0006352">
    <property type="term" value="P:DNA-templated transcription initiation"/>
    <property type="evidence" value="ECO:0007669"/>
    <property type="project" value="InterPro"/>
</dbReference>
<dbReference type="PANTHER" id="PTHR43133:SF8">
    <property type="entry name" value="RNA POLYMERASE SIGMA FACTOR HI_1459-RELATED"/>
    <property type="match status" value="1"/>
</dbReference>
<dbReference type="InterPro" id="IPR007627">
    <property type="entry name" value="RNA_pol_sigma70_r2"/>
</dbReference>
<evidence type="ECO:0000256" key="1">
    <source>
        <dbReference type="ARBA" id="ARBA00023015"/>
    </source>
</evidence>
<dbReference type="Pfam" id="PF04542">
    <property type="entry name" value="Sigma70_r2"/>
    <property type="match status" value="1"/>
</dbReference>
<evidence type="ECO:0000313" key="7">
    <source>
        <dbReference type="Proteomes" id="UP000323632"/>
    </source>
</evidence>
<reference evidence="6 7" key="1">
    <citation type="submission" date="2019-09" db="EMBL/GenBank/DDBJ databases">
        <title>Genome sequence and assembly of Taibaiella sp.</title>
        <authorList>
            <person name="Chhetri G."/>
        </authorList>
    </citation>
    <scope>NUCLEOTIDE SEQUENCE [LARGE SCALE GENOMIC DNA]</scope>
    <source>
        <strain evidence="6 7">KVB11</strain>
    </source>
</reference>
<comment type="caution">
    <text evidence="6">The sequence shown here is derived from an EMBL/GenBank/DDBJ whole genome shotgun (WGS) entry which is preliminary data.</text>
</comment>
<accession>A0A5M6CHD0</accession>
<dbReference type="Proteomes" id="UP000323632">
    <property type="component" value="Unassembled WGS sequence"/>
</dbReference>
<sequence length="156" mass="17419">MVIKSIGFTDKDSKIVMLFQKGDKRAFGLLYDQFAPVLFSVISRIVKDGKIAELALSKAFIQIWQNRKSYCTQKGSITVWLLQFARNAAFSLSEKGNSGDPANFHTGDKENCSPELLDLMLIYGKTPVEICQLLNISRDAFGARLKSAIQISHTKI</sequence>
<dbReference type="InterPro" id="IPR039425">
    <property type="entry name" value="RNA_pol_sigma-70-like"/>
</dbReference>
<dbReference type="InterPro" id="IPR013325">
    <property type="entry name" value="RNA_pol_sigma_r2"/>
</dbReference>
<evidence type="ECO:0000256" key="3">
    <source>
        <dbReference type="ARBA" id="ARBA00023125"/>
    </source>
</evidence>
<keyword evidence="1" id="KW-0805">Transcription regulation</keyword>